<name>A0ABV6LMC1_9BACI</name>
<evidence type="ECO:0000259" key="2">
    <source>
        <dbReference type="SMART" id="SM00849"/>
    </source>
</evidence>
<dbReference type="PANTHER" id="PTHR46018">
    <property type="entry name" value="ZINC PHOSPHODIESTERASE ELAC PROTEIN 1"/>
    <property type="match status" value="1"/>
</dbReference>
<keyword evidence="4" id="KW-1185">Reference proteome</keyword>
<feature type="domain" description="Metallo-beta-lactamase" evidence="2">
    <location>
        <begin position="18"/>
        <end position="196"/>
    </location>
</feature>
<dbReference type="SUPFAM" id="SSF56281">
    <property type="entry name" value="Metallo-hydrolase/oxidoreductase"/>
    <property type="match status" value="1"/>
</dbReference>
<dbReference type="PANTHER" id="PTHR46018:SF4">
    <property type="entry name" value="METALLO-HYDROLASE YHFI-RELATED"/>
    <property type="match status" value="1"/>
</dbReference>
<evidence type="ECO:0000256" key="1">
    <source>
        <dbReference type="ARBA" id="ARBA00022833"/>
    </source>
</evidence>
<dbReference type="EMBL" id="JBHLTP010000004">
    <property type="protein sequence ID" value="MFC0523531.1"/>
    <property type="molecule type" value="Genomic_DNA"/>
</dbReference>
<evidence type="ECO:0000313" key="3">
    <source>
        <dbReference type="EMBL" id="MFC0523531.1"/>
    </source>
</evidence>
<gene>
    <name evidence="3" type="ORF">ACFFGV_08025</name>
</gene>
<dbReference type="CDD" id="cd07716">
    <property type="entry name" value="RNaseZ_short-form-like_MBL-fold"/>
    <property type="match status" value="1"/>
</dbReference>
<organism evidence="3 4">
    <name type="scientific">Pontibacillus salicampi</name>
    <dbReference type="NCBI Taxonomy" id="1449801"/>
    <lineage>
        <taxon>Bacteria</taxon>
        <taxon>Bacillati</taxon>
        <taxon>Bacillota</taxon>
        <taxon>Bacilli</taxon>
        <taxon>Bacillales</taxon>
        <taxon>Bacillaceae</taxon>
        <taxon>Pontibacillus</taxon>
    </lineage>
</organism>
<evidence type="ECO:0000313" key="4">
    <source>
        <dbReference type="Proteomes" id="UP001589836"/>
    </source>
</evidence>
<accession>A0ABV6LMC1</accession>
<keyword evidence="1" id="KW-0862">Zinc</keyword>
<comment type="caution">
    <text evidence="3">The sequence shown here is derived from an EMBL/GenBank/DDBJ whole genome shotgun (WGS) entry which is preliminary data.</text>
</comment>
<dbReference type="SMART" id="SM00849">
    <property type="entry name" value="Lactamase_B"/>
    <property type="match status" value="1"/>
</dbReference>
<dbReference type="Proteomes" id="UP001589836">
    <property type="component" value="Unassembled WGS sequence"/>
</dbReference>
<dbReference type="InterPro" id="IPR036866">
    <property type="entry name" value="RibonucZ/Hydroxyglut_hydro"/>
</dbReference>
<sequence length="246" mass="27297">MKVTVNGFWGGYPAAEGATSSYLISSNGFDLLVDLGSGALSKLQSKMNVMELDSVIISHYHFDHVADIGVMQYAWKVQNILHNTNRTLPIYGHKKDKSGFAALTHEYTKGMEYHPDQGVTIGPFRIEFLQTNHPVPCYAMKISDDEASVVYTADSSFKEEFIPFSQDADLLITDSNFYEGMDGSKPGHMTSSECAHIATAANVKELWLSHLPHFGELSQLQQQAQQHYQGPIRLAGDGLMWESKSS</sequence>
<dbReference type="Gene3D" id="3.60.15.10">
    <property type="entry name" value="Ribonuclease Z/Hydroxyacylglutathione hydrolase-like"/>
    <property type="match status" value="1"/>
</dbReference>
<protein>
    <submittedName>
        <fullName evidence="3">MBL fold metallo-hydrolase</fullName>
    </submittedName>
</protein>
<reference evidence="3 4" key="1">
    <citation type="submission" date="2024-09" db="EMBL/GenBank/DDBJ databases">
        <authorList>
            <person name="Sun Q."/>
            <person name="Mori K."/>
        </authorList>
    </citation>
    <scope>NUCLEOTIDE SEQUENCE [LARGE SCALE GENOMIC DNA]</scope>
    <source>
        <strain evidence="3 4">NCAIM B.02529</strain>
    </source>
</reference>
<dbReference type="InterPro" id="IPR001279">
    <property type="entry name" value="Metallo-B-lactamas"/>
</dbReference>
<proteinExistence type="predicted"/>
<dbReference type="RefSeq" id="WP_377346420.1">
    <property type="nucleotide sequence ID" value="NZ_JBHLTP010000004.1"/>
</dbReference>
<dbReference type="Pfam" id="PF12706">
    <property type="entry name" value="Lactamase_B_2"/>
    <property type="match status" value="1"/>
</dbReference>